<evidence type="ECO:0000313" key="2">
    <source>
        <dbReference type="Proteomes" id="UP000823634"/>
    </source>
</evidence>
<dbReference type="EMBL" id="JADINA010000039">
    <property type="protein sequence ID" value="MBO8426870.1"/>
    <property type="molecule type" value="Genomic_DNA"/>
</dbReference>
<name>A0A9D9DHL4_9FIRM</name>
<reference evidence="1" key="2">
    <citation type="journal article" date="2021" name="PeerJ">
        <title>Extensive microbial diversity within the chicken gut microbiome revealed by metagenomics and culture.</title>
        <authorList>
            <person name="Gilroy R."/>
            <person name="Ravi A."/>
            <person name="Getino M."/>
            <person name="Pursley I."/>
            <person name="Horton D.L."/>
            <person name="Alikhan N.F."/>
            <person name="Baker D."/>
            <person name="Gharbi K."/>
            <person name="Hall N."/>
            <person name="Watson M."/>
            <person name="Adriaenssens E.M."/>
            <person name="Foster-Nyarko E."/>
            <person name="Jarju S."/>
            <person name="Secka A."/>
            <person name="Antonio M."/>
            <person name="Oren A."/>
            <person name="Chaudhuri R.R."/>
            <person name="La Ragione R."/>
            <person name="Hildebrand F."/>
            <person name="Pallen M.J."/>
        </authorList>
    </citation>
    <scope>NUCLEOTIDE SEQUENCE</scope>
    <source>
        <strain evidence="1">17113</strain>
    </source>
</reference>
<gene>
    <name evidence="1" type="ORF">IAC61_06145</name>
</gene>
<accession>A0A9D9DHL4</accession>
<protein>
    <submittedName>
        <fullName evidence="1">Uncharacterized protein</fullName>
    </submittedName>
</protein>
<sequence>MGKRVLAISDGKGFLLKKGKGGFALLPYFESGSLFYANSVSVNLPDLGEVTITGAFERLPLPFGGLHYFNQDESDSLLIDPASRVLLRLCLAFKPLLLGETRVHPLSPDDEKGYRGLIKRLSKQGERRENIRAIKALSRYECGYRRLYLAASMLGERDDDQETA</sequence>
<evidence type="ECO:0000313" key="1">
    <source>
        <dbReference type="EMBL" id="MBO8426870.1"/>
    </source>
</evidence>
<dbReference type="Proteomes" id="UP000823634">
    <property type="component" value="Unassembled WGS sequence"/>
</dbReference>
<proteinExistence type="predicted"/>
<comment type="caution">
    <text evidence="1">The sequence shown here is derived from an EMBL/GenBank/DDBJ whole genome shotgun (WGS) entry which is preliminary data.</text>
</comment>
<organism evidence="1 2">
    <name type="scientific">Candidatus Alloenteromonas pullistercoris</name>
    <dbReference type="NCBI Taxonomy" id="2840785"/>
    <lineage>
        <taxon>Bacteria</taxon>
        <taxon>Bacillati</taxon>
        <taxon>Bacillota</taxon>
        <taxon>Bacillota incertae sedis</taxon>
        <taxon>Candidatus Alloenteromonas</taxon>
    </lineage>
</organism>
<dbReference type="AlphaFoldDB" id="A0A9D9DHL4"/>
<reference evidence="1" key="1">
    <citation type="submission" date="2020-10" db="EMBL/GenBank/DDBJ databases">
        <authorList>
            <person name="Gilroy R."/>
        </authorList>
    </citation>
    <scope>NUCLEOTIDE SEQUENCE</scope>
    <source>
        <strain evidence="1">17113</strain>
    </source>
</reference>